<evidence type="ECO:0008006" key="3">
    <source>
        <dbReference type="Google" id="ProtNLM"/>
    </source>
</evidence>
<feature type="region of interest" description="Disordered" evidence="1">
    <location>
        <begin position="85"/>
        <end position="111"/>
    </location>
</feature>
<evidence type="ECO:0000313" key="2">
    <source>
        <dbReference type="EMBL" id="EEN42708.1"/>
    </source>
</evidence>
<sequence>MSKTCSHVVIEHPQEDNGYGNDDMQQMKANLAAENLVVRDFITADGNCQFSAVSDQVSRLKRGYMTANCLREIVVSYLKNIPVPEEEDGPVSSPWTVSTAGKGSKSRKRKQNMLWDLSSAGTAAIDDLTTDADSDDGRIDRGCVVSQAKGRQVFGTMLLQPVKQYSNRPKCKRSFDSSKLFEEHLSVEHHHQHIPPCRKFDWVILRVGKLHLEMNAMKAYVDLHWNVRSSALAEEMGFYV</sequence>
<organism>
    <name type="scientific">Branchiostoma floridae</name>
    <name type="common">Florida lancelet</name>
    <name type="synonym">Amphioxus</name>
    <dbReference type="NCBI Taxonomy" id="7739"/>
    <lineage>
        <taxon>Eukaryota</taxon>
        <taxon>Metazoa</taxon>
        <taxon>Chordata</taxon>
        <taxon>Cephalochordata</taxon>
        <taxon>Leptocardii</taxon>
        <taxon>Amphioxiformes</taxon>
        <taxon>Branchiostomatidae</taxon>
        <taxon>Branchiostoma</taxon>
    </lineage>
</organism>
<proteinExistence type="predicted"/>
<accession>C3ZXP5</accession>
<gene>
    <name evidence="2" type="ORF">BRAFLDRAFT_105503</name>
</gene>
<dbReference type="EMBL" id="GG666714">
    <property type="protein sequence ID" value="EEN42708.1"/>
    <property type="molecule type" value="Genomic_DNA"/>
</dbReference>
<dbReference type="AlphaFoldDB" id="C3ZXP5"/>
<name>C3ZXP5_BRAFL</name>
<dbReference type="Gene3D" id="3.90.70.80">
    <property type="match status" value="1"/>
</dbReference>
<dbReference type="InParanoid" id="C3ZXP5"/>
<evidence type="ECO:0000256" key="1">
    <source>
        <dbReference type="SAM" id="MobiDB-lite"/>
    </source>
</evidence>
<protein>
    <recommendedName>
        <fullName evidence="3">OTU domain-containing protein</fullName>
    </recommendedName>
</protein>
<reference evidence="2" key="1">
    <citation type="journal article" date="2008" name="Nature">
        <title>The amphioxus genome and the evolution of the chordate karyotype.</title>
        <authorList>
            <consortium name="US DOE Joint Genome Institute (JGI-PGF)"/>
            <person name="Putnam N.H."/>
            <person name="Butts T."/>
            <person name="Ferrier D.E.K."/>
            <person name="Furlong R.F."/>
            <person name="Hellsten U."/>
            <person name="Kawashima T."/>
            <person name="Robinson-Rechavi M."/>
            <person name="Shoguchi E."/>
            <person name="Terry A."/>
            <person name="Yu J.-K."/>
            <person name="Benito-Gutierrez E.L."/>
            <person name="Dubchak I."/>
            <person name="Garcia-Fernandez J."/>
            <person name="Gibson-Brown J.J."/>
            <person name="Grigoriev I.V."/>
            <person name="Horton A.C."/>
            <person name="de Jong P.J."/>
            <person name="Jurka J."/>
            <person name="Kapitonov V.V."/>
            <person name="Kohara Y."/>
            <person name="Kuroki Y."/>
            <person name="Lindquist E."/>
            <person name="Lucas S."/>
            <person name="Osoegawa K."/>
            <person name="Pennacchio L.A."/>
            <person name="Salamov A.A."/>
            <person name="Satou Y."/>
            <person name="Sauka-Spengler T."/>
            <person name="Schmutz J."/>
            <person name="Shin-I T."/>
            <person name="Toyoda A."/>
            <person name="Bronner-Fraser M."/>
            <person name="Fujiyama A."/>
            <person name="Holland L.Z."/>
            <person name="Holland P.W.H."/>
            <person name="Satoh N."/>
            <person name="Rokhsar D.S."/>
        </authorList>
    </citation>
    <scope>NUCLEOTIDE SEQUENCE [LARGE SCALE GENOMIC DNA]</scope>
    <source>
        <strain evidence="2">S238N-H82</strain>
        <tissue evidence="2">Testes</tissue>
    </source>
</reference>